<name>A0ABQ5K6W5_9EUKA</name>
<evidence type="ECO:0000313" key="2">
    <source>
        <dbReference type="Proteomes" id="UP001057375"/>
    </source>
</evidence>
<dbReference type="Proteomes" id="UP001057375">
    <property type="component" value="Unassembled WGS sequence"/>
</dbReference>
<protein>
    <submittedName>
        <fullName evidence="1">Uncharacterized protein</fullName>
    </submittedName>
</protein>
<comment type="caution">
    <text evidence="1">The sequence shown here is derived from an EMBL/GenBank/DDBJ whole genome shotgun (WGS) entry which is preliminary data.</text>
</comment>
<accession>A0ABQ5K6W5</accession>
<reference evidence="1" key="1">
    <citation type="submission" date="2022-03" db="EMBL/GenBank/DDBJ databases">
        <title>Draft genome sequence of Aduncisulcus paluster, a free-living microaerophilic Fornicata.</title>
        <authorList>
            <person name="Yuyama I."/>
            <person name="Kume K."/>
            <person name="Tamura T."/>
            <person name="Inagaki Y."/>
            <person name="Hashimoto T."/>
        </authorList>
    </citation>
    <scope>NUCLEOTIDE SEQUENCE</scope>
    <source>
        <strain evidence="1">NY0171</strain>
    </source>
</reference>
<gene>
    <name evidence="1" type="ORF">ADUPG1_000106</name>
</gene>
<evidence type="ECO:0000313" key="1">
    <source>
        <dbReference type="EMBL" id="GKT27607.1"/>
    </source>
</evidence>
<proteinExistence type="predicted"/>
<dbReference type="EMBL" id="BQXS01000032">
    <property type="protein sequence ID" value="GKT27607.1"/>
    <property type="molecule type" value="Genomic_DNA"/>
</dbReference>
<organism evidence="1 2">
    <name type="scientific">Aduncisulcus paluster</name>
    <dbReference type="NCBI Taxonomy" id="2918883"/>
    <lineage>
        <taxon>Eukaryota</taxon>
        <taxon>Metamonada</taxon>
        <taxon>Carpediemonas-like organisms</taxon>
        <taxon>Aduncisulcus</taxon>
    </lineage>
</organism>
<keyword evidence="2" id="KW-1185">Reference proteome</keyword>
<sequence>MILPIFLKPGCNPCIYPPGKEPSGLEPPISLKDAKSIVIDSSLACGIDESRDPSSEHHDKTVQIRDTFLSGTGWIRFTRMRLPFSASESLLEVHVCVGQYDGPPLMSLILTCADGSSHTKRYQFSRPTHSLEWYSLPVHLKNVVECEIYVQENWIKDTLYGVGYAWLHGIRFVRGEFEEKTLKKAK</sequence>